<evidence type="ECO:0000259" key="7">
    <source>
        <dbReference type="Pfam" id="PF17189"/>
    </source>
</evidence>
<dbReference type="InterPro" id="IPR001139">
    <property type="entry name" value="Glyco_hydro_30"/>
</dbReference>
<dbReference type="InterPro" id="IPR017853">
    <property type="entry name" value="GH"/>
</dbReference>
<feature type="domain" description="Glycosyl hydrolase family 30 beta sandwich" evidence="7">
    <location>
        <begin position="417"/>
        <end position="476"/>
    </location>
</feature>
<dbReference type="PANTHER" id="PTHR11069:SF23">
    <property type="entry name" value="LYSOSOMAL ACID GLUCOSYLCERAMIDASE"/>
    <property type="match status" value="1"/>
</dbReference>
<evidence type="ECO:0000256" key="5">
    <source>
        <dbReference type="SAM" id="SignalP"/>
    </source>
</evidence>
<keyword evidence="3 4" id="KW-0378">Hydrolase</keyword>
<dbReference type="GO" id="GO:0006680">
    <property type="term" value="P:glucosylceramide catabolic process"/>
    <property type="evidence" value="ECO:0007669"/>
    <property type="project" value="TreeGrafter"/>
</dbReference>
<dbReference type="InterPro" id="IPR033453">
    <property type="entry name" value="Glyco_hydro_30_TIM-barrel"/>
</dbReference>
<protein>
    <submittedName>
        <fullName evidence="8">Glucosylceramidase</fullName>
    </submittedName>
</protein>
<feature type="domain" description="Glycosyl hydrolase family 30 TIM-barrel" evidence="6">
    <location>
        <begin position="83"/>
        <end position="414"/>
    </location>
</feature>
<reference evidence="8 9" key="1">
    <citation type="submission" date="2016-08" db="EMBL/GenBank/DDBJ databases">
        <authorList>
            <person name="Seilhamer J.J."/>
        </authorList>
    </citation>
    <scope>NUCLEOTIDE SEQUENCE [LARGE SCALE GENOMIC DNA]</scope>
    <source>
        <strain evidence="8 9">A37T2</strain>
    </source>
</reference>
<evidence type="ECO:0000259" key="6">
    <source>
        <dbReference type="Pfam" id="PF02055"/>
    </source>
</evidence>
<dbReference type="STRING" id="1335309.GA0116948_104142"/>
<dbReference type="EMBL" id="FMAR01000004">
    <property type="protein sequence ID" value="SCC18903.1"/>
    <property type="molecule type" value="Genomic_DNA"/>
</dbReference>
<dbReference type="PRINTS" id="PR00843">
    <property type="entry name" value="GLHYDRLASE30"/>
</dbReference>
<dbReference type="Gene3D" id="3.20.20.80">
    <property type="entry name" value="Glycosidases"/>
    <property type="match status" value="1"/>
</dbReference>
<proteinExistence type="inferred from homology"/>
<keyword evidence="4" id="KW-0326">Glycosidase</keyword>
<evidence type="ECO:0000313" key="9">
    <source>
        <dbReference type="Proteomes" id="UP000242818"/>
    </source>
</evidence>
<keyword evidence="9" id="KW-1185">Reference proteome</keyword>
<keyword evidence="2 5" id="KW-0732">Signal</keyword>
<evidence type="ECO:0000256" key="3">
    <source>
        <dbReference type="ARBA" id="ARBA00022801"/>
    </source>
</evidence>
<evidence type="ECO:0000256" key="4">
    <source>
        <dbReference type="RuleBase" id="RU361188"/>
    </source>
</evidence>
<dbReference type="InterPro" id="IPR033452">
    <property type="entry name" value="GH30_C"/>
</dbReference>
<evidence type="ECO:0000313" key="8">
    <source>
        <dbReference type="EMBL" id="SCC18903.1"/>
    </source>
</evidence>
<dbReference type="SUPFAM" id="SSF51445">
    <property type="entry name" value="(Trans)glycosidases"/>
    <property type="match status" value="1"/>
</dbReference>
<name>A0A1C4CIR1_9BACT</name>
<dbReference type="Proteomes" id="UP000242818">
    <property type="component" value="Unassembled WGS sequence"/>
</dbReference>
<dbReference type="PROSITE" id="PS51257">
    <property type="entry name" value="PROKAR_LIPOPROTEIN"/>
    <property type="match status" value="1"/>
</dbReference>
<feature type="signal peptide" evidence="5">
    <location>
        <begin position="1"/>
        <end position="21"/>
    </location>
</feature>
<dbReference type="GO" id="GO:0016020">
    <property type="term" value="C:membrane"/>
    <property type="evidence" value="ECO:0007669"/>
    <property type="project" value="GOC"/>
</dbReference>
<accession>A0A1C4CIR1</accession>
<evidence type="ECO:0000256" key="1">
    <source>
        <dbReference type="ARBA" id="ARBA00005382"/>
    </source>
</evidence>
<dbReference type="AlphaFoldDB" id="A0A1C4CIR1"/>
<sequence length="478" mass="52537">MNNTYCRYAWMMAFVLAGATACKTSRPAGFTPPPAASQAVECWLTDPDSTARLEYQPVIHFSNTASAAPLITLNEQETYQTMDGFGCTLTGGSATLIMQMDAASRQKLLQELFGKGPNRLNMSYLRISIAASDMNASVFSYDDMPTGQTDTTLAHFTLGPDQNDVVPVLQQILKINPMLKILGSPWSAPVWMKDNGDTRGGSLLPRYYGAYARYFVRYIQAMKANGIPINAITVQNEPLHPGNNPSMKMLPEDQAAFVRDALGPAFERAHIKTKIIIYDHNCDRPDYPITVLNDPEANKYIDGSAFHLYGGKIEAMSEVHNAFPNKNIYFTEQWIGAPGHLKKDLDEHIRLLTIGASRNWARTVLEWNLAADPHQNPHTDRGGCNGCLGAITLDASNVVRNPAYYIIGHAAAFVLPGAVRIASNTSEELPNVAFKRPDGKQVLIVLNHSQQAQTFTVVTNKGNFQGSLHAGAVATYLW</sequence>
<gene>
    <name evidence="8" type="ORF">GA0116948_104142</name>
</gene>
<organism evidence="8 9">
    <name type="scientific">Chitinophaga costaii</name>
    <dbReference type="NCBI Taxonomy" id="1335309"/>
    <lineage>
        <taxon>Bacteria</taxon>
        <taxon>Pseudomonadati</taxon>
        <taxon>Bacteroidota</taxon>
        <taxon>Chitinophagia</taxon>
        <taxon>Chitinophagales</taxon>
        <taxon>Chitinophagaceae</taxon>
        <taxon>Chitinophaga</taxon>
    </lineage>
</organism>
<dbReference type="Pfam" id="PF17189">
    <property type="entry name" value="Glyco_hydro_30C"/>
    <property type="match status" value="1"/>
</dbReference>
<dbReference type="Gene3D" id="2.60.40.1180">
    <property type="entry name" value="Golgi alpha-mannosidase II"/>
    <property type="match status" value="1"/>
</dbReference>
<comment type="similarity">
    <text evidence="1 4">Belongs to the glycosyl hydrolase 30 family.</text>
</comment>
<feature type="chain" id="PRO_5008689919" evidence="5">
    <location>
        <begin position="22"/>
        <end position="478"/>
    </location>
</feature>
<dbReference type="Pfam" id="PF02055">
    <property type="entry name" value="Glyco_hydro_30"/>
    <property type="match status" value="1"/>
</dbReference>
<dbReference type="GO" id="GO:0004348">
    <property type="term" value="F:glucosylceramidase activity"/>
    <property type="evidence" value="ECO:0007669"/>
    <property type="project" value="InterPro"/>
</dbReference>
<dbReference type="InterPro" id="IPR013780">
    <property type="entry name" value="Glyco_hydro_b"/>
</dbReference>
<evidence type="ECO:0000256" key="2">
    <source>
        <dbReference type="ARBA" id="ARBA00022729"/>
    </source>
</evidence>
<dbReference type="PANTHER" id="PTHR11069">
    <property type="entry name" value="GLUCOSYLCERAMIDASE"/>
    <property type="match status" value="1"/>
</dbReference>